<dbReference type="InterPro" id="IPR058912">
    <property type="entry name" value="HTH_animal"/>
</dbReference>
<feature type="domain" description="Helix-turn-helix" evidence="2">
    <location>
        <begin position="12"/>
        <end position="68"/>
    </location>
</feature>
<evidence type="ECO:0000313" key="5">
    <source>
        <dbReference type="Proteomes" id="UP000663872"/>
    </source>
</evidence>
<dbReference type="EMBL" id="CAJNYT010005694">
    <property type="protein sequence ID" value="CAF3766874.1"/>
    <property type="molecule type" value="Genomic_DNA"/>
</dbReference>
<protein>
    <recommendedName>
        <fullName evidence="2">Helix-turn-helix domain-containing protein</fullName>
    </recommendedName>
</protein>
<sequence length="228" mass="27096">MSVHHKEATEPYVVPFESDHPRHIFQNIVQGALLRAFRYSTTLEEFNRERRYIKLMLLYNGYPTTYVHVHFHKFLRNYSFDSTCIAPIVLDDNEYMMLRHQILPQPTIPELARASRIASQLDYKVADQTSEPLLKTKLMRRQQRDYSLSPFIIHYTHEERFAYYKSMIHPIWNETFKSTPIITNRLIVGTRNQKNLQKELLRRSPPQSENQNNENKAINLSTNQRSAT</sequence>
<dbReference type="Pfam" id="PF26215">
    <property type="entry name" value="HTH_animal"/>
    <property type="match status" value="1"/>
</dbReference>
<dbReference type="Proteomes" id="UP000663872">
    <property type="component" value="Unassembled WGS sequence"/>
</dbReference>
<accession>A0A818Z6Y9</accession>
<evidence type="ECO:0000313" key="3">
    <source>
        <dbReference type="EMBL" id="CAF3766874.1"/>
    </source>
</evidence>
<dbReference type="Proteomes" id="UP000663848">
    <property type="component" value="Unassembled WGS sequence"/>
</dbReference>
<proteinExistence type="predicted"/>
<comment type="caution">
    <text evidence="3">The sequence shown here is derived from an EMBL/GenBank/DDBJ whole genome shotgun (WGS) entry which is preliminary data.</text>
</comment>
<evidence type="ECO:0000313" key="4">
    <source>
        <dbReference type="EMBL" id="CAF4961238.1"/>
    </source>
</evidence>
<gene>
    <name evidence="3" type="ORF">GRG538_LOCUS32271</name>
    <name evidence="4" type="ORF">QYT958_LOCUS34307</name>
</gene>
<reference evidence="3" key="1">
    <citation type="submission" date="2021-02" db="EMBL/GenBank/DDBJ databases">
        <authorList>
            <person name="Nowell W R."/>
        </authorList>
    </citation>
    <scope>NUCLEOTIDE SEQUENCE</scope>
</reference>
<feature type="region of interest" description="Disordered" evidence="1">
    <location>
        <begin position="202"/>
        <end position="228"/>
    </location>
</feature>
<dbReference type="AlphaFoldDB" id="A0A818Z6Y9"/>
<feature type="compositionally biased region" description="Polar residues" evidence="1">
    <location>
        <begin position="205"/>
        <end position="228"/>
    </location>
</feature>
<dbReference type="EMBL" id="CAJOBR010024477">
    <property type="protein sequence ID" value="CAF4961238.1"/>
    <property type="molecule type" value="Genomic_DNA"/>
</dbReference>
<organism evidence="3 5">
    <name type="scientific">Rotaria socialis</name>
    <dbReference type="NCBI Taxonomy" id="392032"/>
    <lineage>
        <taxon>Eukaryota</taxon>
        <taxon>Metazoa</taxon>
        <taxon>Spiralia</taxon>
        <taxon>Gnathifera</taxon>
        <taxon>Rotifera</taxon>
        <taxon>Eurotatoria</taxon>
        <taxon>Bdelloidea</taxon>
        <taxon>Philodinida</taxon>
        <taxon>Philodinidae</taxon>
        <taxon>Rotaria</taxon>
    </lineage>
</organism>
<name>A0A818Z6Y9_9BILA</name>
<evidence type="ECO:0000259" key="2">
    <source>
        <dbReference type="Pfam" id="PF26215"/>
    </source>
</evidence>
<evidence type="ECO:0000256" key="1">
    <source>
        <dbReference type="SAM" id="MobiDB-lite"/>
    </source>
</evidence>